<dbReference type="STRING" id="1280952.HJA_15494"/>
<proteinExistence type="predicted"/>
<protein>
    <recommendedName>
        <fullName evidence="4">Glycosyltransferase RgtA/B/C/D-like domain-containing protein</fullName>
    </recommendedName>
</protein>
<feature type="transmembrane region" description="Helical" evidence="1">
    <location>
        <begin position="12"/>
        <end position="32"/>
    </location>
</feature>
<feature type="transmembrane region" description="Helical" evidence="1">
    <location>
        <begin position="297"/>
        <end position="317"/>
    </location>
</feature>
<dbReference type="EMBL" id="ARYJ01000013">
    <property type="protein sequence ID" value="KCZ86569.1"/>
    <property type="molecule type" value="Genomic_DNA"/>
</dbReference>
<feature type="transmembrane region" description="Helical" evidence="1">
    <location>
        <begin position="212"/>
        <end position="233"/>
    </location>
</feature>
<keyword evidence="3" id="KW-1185">Reference proteome</keyword>
<organism evidence="2 3">
    <name type="scientific">Hyphomonas jannaschiana VP2</name>
    <dbReference type="NCBI Taxonomy" id="1280952"/>
    <lineage>
        <taxon>Bacteria</taxon>
        <taxon>Pseudomonadati</taxon>
        <taxon>Pseudomonadota</taxon>
        <taxon>Alphaproteobacteria</taxon>
        <taxon>Hyphomonadales</taxon>
        <taxon>Hyphomonadaceae</taxon>
        <taxon>Hyphomonas</taxon>
    </lineage>
</organism>
<keyword evidence="1" id="KW-0472">Membrane</keyword>
<evidence type="ECO:0000313" key="2">
    <source>
        <dbReference type="EMBL" id="KCZ86569.1"/>
    </source>
</evidence>
<reference evidence="2 3" key="1">
    <citation type="journal article" date="2014" name="Antonie Van Leeuwenhoek">
        <title>Hyphomonas beringensis sp. nov. and Hyphomonas chukchiensis sp. nov., isolated from surface seawater of the Bering Sea and Chukchi Sea.</title>
        <authorList>
            <person name="Li C."/>
            <person name="Lai Q."/>
            <person name="Li G."/>
            <person name="Dong C."/>
            <person name="Wang J."/>
            <person name="Liao Y."/>
            <person name="Shao Z."/>
        </authorList>
    </citation>
    <scope>NUCLEOTIDE SEQUENCE [LARGE SCALE GENOMIC DNA]</scope>
    <source>
        <strain evidence="2 3">VP2</strain>
    </source>
</reference>
<dbReference type="PATRIC" id="fig|1280952.3.peg.3101"/>
<keyword evidence="1" id="KW-1133">Transmembrane helix</keyword>
<dbReference type="eggNOG" id="ENOG5030CE8">
    <property type="taxonomic scope" value="Bacteria"/>
</dbReference>
<dbReference type="OrthoDB" id="1814621at2"/>
<sequence>MAMLETSLDRWALRWALAWVFGWALFCVVTPIEVGFDVLHYHIQDGWSALNGRLERDLAPSGMHSYFNPVSHMITQALIETFPAAIVSFLLGALQAAILIPLYLLCRRVLVSVGHEHRISALLLALAGFFNYAMLTVTASIRVDHWSAGLFILALLVLVPKDGAPADWKRAGVAAFLVGLSAGLKLTSVIHVAGIAAAILVAVPGLRGRLQAAAAAGVAGLSGILLTGGWWMWKLWTVVGNPVFPMANGVFRSPFGPLENFRDERTPAQSIWDVLFYPVNAASRPYNEFGTTWMQDLPIAFFYIAILILGWVGYRTYRDNEQGAEVPPRALLTVFAGAFATLTVWFPLFMVGRYAMSVWMVSPLVFAATLLLIWPALREPRRALGWFGGMLAVCVISANVVQLRRLPVPDMWGPYIQVEVPSSVDFQNAEVIFTGPYPSSFLAAYLPESATFMFTQTQGWADGAERALKQMVRQRIDTSNGPFVAVMVDVGSDEGSDALPVIFSRLRGELGLVADRKACGDFVTSVDNEQAHWIACPLVKAD</sequence>
<accession>A0A059F7K1</accession>
<keyword evidence="1" id="KW-0812">Transmembrane</keyword>
<feature type="transmembrane region" description="Helical" evidence="1">
    <location>
        <begin position="118"/>
        <end position="137"/>
    </location>
</feature>
<feature type="transmembrane region" description="Helical" evidence="1">
    <location>
        <begin position="383"/>
        <end position="401"/>
    </location>
</feature>
<dbReference type="AlphaFoldDB" id="A0A059F7K1"/>
<evidence type="ECO:0000256" key="1">
    <source>
        <dbReference type="SAM" id="Phobius"/>
    </source>
</evidence>
<gene>
    <name evidence="2" type="ORF">HJA_15494</name>
</gene>
<comment type="caution">
    <text evidence="2">The sequence shown here is derived from an EMBL/GenBank/DDBJ whole genome shotgun (WGS) entry which is preliminary data.</text>
</comment>
<feature type="transmembrane region" description="Helical" evidence="1">
    <location>
        <begin position="82"/>
        <end position="106"/>
    </location>
</feature>
<dbReference type="RefSeq" id="WP_035583884.1">
    <property type="nucleotide sequence ID" value="NZ_ARYJ01000013.1"/>
</dbReference>
<feature type="transmembrane region" description="Helical" evidence="1">
    <location>
        <begin position="171"/>
        <end position="200"/>
    </location>
</feature>
<feature type="transmembrane region" description="Helical" evidence="1">
    <location>
        <begin position="358"/>
        <end position="377"/>
    </location>
</feature>
<evidence type="ECO:0000313" key="3">
    <source>
        <dbReference type="Proteomes" id="UP000024816"/>
    </source>
</evidence>
<name>A0A059F7K1_9PROT</name>
<feature type="transmembrane region" description="Helical" evidence="1">
    <location>
        <begin position="329"/>
        <end position="351"/>
    </location>
</feature>
<dbReference type="Proteomes" id="UP000024816">
    <property type="component" value="Unassembled WGS sequence"/>
</dbReference>
<evidence type="ECO:0008006" key="4">
    <source>
        <dbReference type="Google" id="ProtNLM"/>
    </source>
</evidence>